<dbReference type="InterPro" id="IPR037107">
    <property type="entry name" value="Put_OMP_sf"/>
</dbReference>
<reference evidence="2" key="1">
    <citation type="submission" date="2020-09" db="EMBL/GenBank/DDBJ databases">
        <title>Pelagicoccus enzymogenes sp. nov. with an EPS production, isolated from marine sediment.</title>
        <authorList>
            <person name="Feng X."/>
        </authorList>
    </citation>
    <scope>NUCLEOTIDE SEQUENCE</scope>
    <source>
        <strain evidence="2">NFK12</strain>
    </source>
</reference>
<evidence type="ECO:0000313" key="2">
    <source>
        <dbReference type="EMBL" id="MBD5781667.1"/>
    </source>
</evidence>
<proteinExistence type="predicted"/>
<dbReference type="Pfam" id="PF09982">
    <property type="entry name" value="LpxR"/>
    <property type="match status" value="1"/>
</dbReference>
<evidence type="ECO:0000313" key="3">
    <source>
        <dbReference type="Proteomes" id="UP000622317"/>
    </source>
</evidence>
<name>A0A927FAT3_9BACT</name>
<gene>
    <name evidence="2" type="ORF">IEN85_19360</name>
</gene>
<keyword evidence="1" id="KW-0732">Signal</keyword>
<feature type="signal peptide" evidence="1">
    <location>
        <begin position="1"/>
        <end position="23"/>
    </location>
</feature>
<dbReference type="InterPro" id="IPR018707">
    <property type="entry name" value="LpxR"/>
</dbReference>
<dbReference type="EMBL" id="JACYFG010000051">
    <property type="protein sequence ID" value="MBD5781667.1"/>
    <property type="molecule type" value="Genomic_DNA"/>
</dbReference>
<dbReference type="RefSeq" id="WP_191618751.1">
    <property type="nucleotide sequence ID" value="NZ_JACYFG010000051.1"/>
</dbReference>
<sequence>MNIKPRALGALSGLTLLPFLAFAPQGLADSNDAITFGIAIENDVFSGTDQNYTNGTQLSWDYANAEAYSEIPRLPQWAKQVAKLKGAQKAPDSFGATISLGQKIFTPENKEATELVADDRPYAGWTYLSLALRESRQNHTDTLELTAGVVGPDSYAEDIQNWVHEKIGSQIANGWDNQLKNEVGGILSWQRDTRLFAFPDNSTGWGADLNSSYGLSLGNVYTHALVGASLRFGYNRHLSANTPRIRPANTSAFPSNPDDPRLSSEAGQIGLFLTLGAEGRYVERNLFIEGNTWADSHGLELEQRVGDYYAGLSFIANRWSINYLYTVRSEEFPGQERPHEFGGLTLTRSF</sequence>
<feature type="chain" id="PRO_5037657882" evidence="1">
    <location>
        <begin position="24"/>
        <end position="350"/>
    </location>
</feature>
<evidence type="ECO:0000256" key="1">
    <source>
        <dbReference type="SAM" id="SignalP"/>
    </source>
</evidence>
<keyword evidence="3" id="KW-1185">Reference proteome</keyword>
<dbReference type="Proteomes" id="UP000622317">
    <property type="component" value="Unassembled WGS sequence"/>
</dbReference>
<dbReference type="Gene3D" id="2.40.128.140">
    <property type="entry name" value="Outer membrane protein"/>
    <property type="match status" value="1"/>
</dbReference>
<accession>A0A927FAT3</accession>
<organism evidence="2 3">
    <name type="scientific">Pelagicoccus enzymogenes</name>
    <dbReference type="NCBI Taxonomy" id="2773457"/>
    <lineage>
        <taxon>Bacteria</taxon>
        <taxon>Pseudomonadati</taxon>
        <taxon>Verrucomicrobiota</taxon>
        <taxon>Opitutia</taxon>
        <taxon>Puniceicoccales</taxon>
        <taxon>Pelagicoccaceae</taxon>
        <taxon>Pelagicoccus</taxon>
    </lineage>
</organism>
<dbReference type="AlphaFoldDB" id="A0A927FAT3"/>
<comment type="caution">
    <text evidence="2">The sequence shown here is derived from an EMBL/GenBank/DDBJ whole genome shotgun (WGS) entry which is preliminary data.</text>
</comment>
<protein>
    <submittedName>
        <fullName evidence="2">Lipid A deacylase LpxR family protein</fullName>
    </submittedName>
</protein>